<evidence type="ECO:0000313" key="1">
    <source>
        <dbReference type="EMBL" id="CAD0006562.1"/>
    </source>
</evidence>
<sequence>MKITSITGVSKSPELNVTKSIGSLILASSLEVSELTTEKISIYIERANGSNVILANKILLKDFVLASTYGSEAVQSDSDYNFIALCEIANEGSIFLQEKESIKITLEDLVSAETYDLYGVEEPENTNELYFFEQKTVGSEEFNKKVDVAGNDLAIMTKDSTIDDVSYHFVNGQVVKYLPFELQTLSRDIDPIQAISPTGTVIQSLSDRLCLPLVAVHAIEINKSQGQIINFLVRTLKTV</sequence>
<comment type="caution">
    <text evidence="1">The sequence shown here is derived from an EMBL/GenBank/DDBJ whole genome shotgun (WGS) entry which is preliminary data.</text>
</comment>
<dbReference type="AlphaFoldDB" id="A0A6V6Z6L0"/>
<dbReference type="Proteomes" id="UP000530060">
    <property type="component" value="Unassembled WGS sequence"/>
</dbReference>
<protein>
    <submittedName>
        <fullName evidence="1">Uncharacterized protein</fullName>
    </submittedName>
</protein>
<dbReference type="EMBL" id="CAIJDP010000079">
    <property type="protein sequence ID" value="CAD0006562.1"/>
    <property type="molecule type" value="Genomic_DNA"/>
</dbReference>
<gene>
    <name evidence="1" type="ORF">FLAT13_03345</name>
</gene>
<proteinExistence type="predicted"/>
<reference evidence="1 2" key="1">
    <citation type="submission" date="2020-06" db="EMBL/GenBank/DDBJ databases">
        <authorList>
            <person name="Criscuolo A."/>
        </authorList>
    </citation>
    <scope>NUCLEOTIDE SEQUENCE [LARGE SCALE GENOMIC DNA]</scope>
    <source>
        <strain evidence="2">CIP 111411</strain>
    </source>
</reference>
<organism evidence="1 2">
    <name type="scientific">Flavobacterium salmonis</name>
    <dbReference type="NCBI Taxonomy" id="2654844"/>
    <lineage>
        <taxon>Bacteria</taxon>
        <taxon>Pseudomonadati</taxon>
        <taxon>Bacteroidota</taxon>
        <taxon>Flavobacteriia</taxon>
        <taxon>Flavobacteriales</taxon>
        <taxon>Flavobacteriaceae</taxon>
        <taxon>Flavobacterium</taxon>
    </lineage>
</organism>
<accession>A0A6V6Z6L0</accession>
<evidence type="ECO:0000313" key="2">
    <source>
        <dbReference type="Proteomes" id="UP000530060"/>
    </source>
</evidence>
<name>A0A6V6Z6L0_9FLAO</name>
<dbReference type="RefSeq" id="WP_180909667.1">
    <property type="nucleotide sequence ID" value="NZ_CAIJDP010000079.1"/>
</dbReference>
<keyword evidence="2" id="KW-1185">Reference proteome</keyword>